<dbReference type="AlphaFoldDB" id="A0A2N1PKA6"/>
<evidence type="ECO:0000313" key="2">
    <source>
        <dbReference type="EMBL" id="PKK88765.1"/>
    </source>
</evidence>
<name>A0A2N1PKA6_9BACT</name>
<comment type="caution">
    <text evidence="2">The sequence shown here is derived from an EMBL/GenBank/DDBJ whole genome shotgun (WGS) entry which is preliminary data.</text>
</comment>
<sequence length="475" mass="52275">MKTSEVIVRDLALFKILLNITGSNQKKPDSEGSSDNSSDSRLNNRSNGIPKYIFNAMESLSAAVEENSGFEIRRVTPDNLGTRLPEQGLIQNHDESIFTNFHLARAVVETASLFSASSSGGEACFQEPPYAISGGRNLSVHIPMSTDSISDFRSYAGHFCEILNVDIDSDIDRTDNIEGTHLILRFPRLLMKYGPDIDNLSSPGFFCTGREINLICVPGLIRSFTEAFLAANQWTVIEDPIENFIEGSAEVSDGIAEAISETEKKYFFIDDILGRNWAKIQEIKQKLGYNSRIAGFVSVAGFGHPVFLGATDFIAPKMKIESLGREFTGFAENLVRCFELKSGDKVEIGFPESVSIPFDESTVSPSGVIFLPRVYGSPQDYDGPGPSLRILLAREAIASDWSQAGLRQRETGTDPDTPNFFLPLDDSSSGGNENRAKSDAMVGNFTSIIREVSLGLKYLACRNCSISLDKCHHRW</sequence>
<evidence type="ECO:0000313" key="3">
    <source>
        <dbReference type="Proteomes" id="UP000233256"/>
    </source>
</evidence>
<evidence type="ECO:0000256" key="1">
    <source>
        <dbReference type="SAM" id="MobiDB-lite"/>
    </source>
</evidence>
<proteinExistence type="predicted"/>
<feature type="compositionally biased region" description="Low complexity" evidence="1">
    <location>
        <begin position="33"/>
        <end position="44"/>
    </location>
</feature>
<gene>
    <name evidence="2" type="ORF">CVV64_17340</name>
</gene>
<reference evidence="2 3" key="1">
    <citation type="journal article" date="2017" name="ISME J.">
        <title>Potential for microbial H2 and metal transformations associated with novel bacteria and archaea in deep terrestrial subsurface sediments.</title>
        <authorList>
            <person name="Hernsdorf A.W."/>
            <person name="Amano Y."/>
            <person name="Miyakawa K."/>
            <person name="Ise K."/>
            <person name="Suzuki Y."/>
            <person name="Anantharaman K."/>
            <person name="Probst A."/>
            <person name="Burstein D."/>
            <person name="Thomas B.C."/>
            <person name="Banfield J.F."/>
        </authorList>
    </citation>
    <scope>NUCLEOTIDE SEQUENCE [LARGE SCALE GENOMIC DNA]</scope>
    <source>
        <strain evidence="2">HGW-Wallbacteria-1</strain>
    </source>
</reference>
<organism evidence="2 3">
    <name type="scientific">Candidatus Wallbacteria bacterium HGW-Wallbacteria-1</name>
    <dbReference type="NCBI Taxonomy" id="2013854"/>
    <lineage>
        <taxon>Bacteria</taxon>
        <taxon>Candidatus Walliibacteriota</taxon>
    </lineage>
</organism>
<dbReference type="Proteomes" id="UP000233256">
    <property type="component" value="Unassembled WGS sequence"/>
</dbReference>
<feature type="region of interest" description="Disordered" evidence="1">
    <location>
        <begin position="408"/>
        <end position="437"/>
    </location>
</feature>
<accession>A0A2N1PKA6</accession>
<dbReference type="EMBL" id="PGXC01000035">
    <property type="protein sequence ID" value="PKK88765.1"/>
    <property type="molecule type" value="Genomic_DNA"/>
</dbReference>
<feature type="region of interest" description="Disordered" evidence="1">
    <location>
        <begin position="24"/>
        <end position="44"/>
    </location>
</feature>
<protein>
    <submittedName>
        <fullName evidence="2">Uncharacterized protein</fullName>
    </submittedName>
</protein>